<organism evidence="7 8">
    <name type="scientific">Dillenia turbinata</name>
    <dbReference type="NCBI Taxonomy" id="194707"/>
    <lineage>
        <taxon>Eukaryota</taxon>
        <taxon>Viridiplantae</taxon>
        <taxon>Streptophyta</taxon>
        <taxon>Embryophyta</taxon>
        <taxon>Tracheophyta</taxon>
        <taxon>Spermatophyta</taxon>
        <taxon>Magnoliopsida</taxon>
        <taxon>eudicotyledons</taxon>
        <taxon>Gunneridae</taxon>
        <taxon>Pentapetalae</taxon>
        <taxon>Dilleniales</taxon>
        <taxon>Dilleniaceae</taxon>
        <taxon>Dillenia</taxon>
    </lineage>
</organism>
<feature type="domain" description="MADS-box" evidence="6">
    <location>
        <begin position="12"/>
        <end position="72"/>
    </location>
</feature>
<keyword evidence="5" id="KW-0539">Nucleus</keyword>
<dbReference type="GO" id="GO:0000981">
    <property type="term" value="F:DNA-binding transcription factor activity, RNA polymerase II-specific"/>
    <property type="evidence" value="ECO:0007669"/>
    <property type="project" value="TreeGrafter"/>
</dbReference>
<protein>
    <submittedName>
        <fullName evidence="7">Transcription factor, MADS-box</fullName>
    </submittedName>
</protein>
<name>A0AAN8VYW6_9MAGN</name>
<dbReference type="Pfam" id="PF00319">
    <property type="entry name" value="SRF-TF"/>
    <property type="match status" value="1"/>
</dbReference>
<dbReference type="GO" id="GO:0005634">
    <property type="term" value="C:nucleus"/>
    <property type="evidence" value="ECO:0007669"/>
    <property type="project" value="UniProtKB-SubCell"/>
</dbReference>
<dbReference type="Proteomes" id="UP001370490">
    <property type="component" value="Unassembled WGS sequence"/>
</dbReference>
<accession>A0AAN8VYW6</accession>
<dbReference type="InterPro" id="IPR033896">
    <property type="entry name" value="MEF2-like_N"/>
</dbReference>
<gene>
    <name evidence="7" type="ORF">RJ641_028256</name>
</gene>
<evidence type="ECO:0000313" key="8">
    <source>
        <dbReference type="Proteomes" id="UP001370490"/>
    </source>
</evidence>
<dbReference type="PROSITE" id="PS50066">
    <property type="entry name" value="MADS_BOX_2"/>
    <property type="match status" value="1"/>
</dbReference>
<dbReference type="InterPro" id="IPR036879">
    <property type="entry name" value="TF_MADSbox_sf"/>
</dbReference>
<sequence>MDSVNKIKRTSQGRRKIEIKKIELKNHQQVTFSKRRTGLFKKAGELCVLCGAEIGIIVFSQAGKVFTFGHPSIEAIIDRFINGRNHPESTFTNHILFDQFNQNYTDLEALKQIELEKKKEFKTDKGDQPMLGDGSDPDHQFWWDEPIEDMGVEELEQFMLSLEELKKNVDMKADKVMLETSTSQQFPGISCGSSNQDYYPPIIQGEF</sequence>
<evidence type="ECO:0000256" key="2">
    <source>
        <dbReference type="ARBA" id="ARBA00023015"/>
    </source>
</evidence>
<evidence type="ECO:0000256" key="5">
    <source>
        <dbReference type="ARBA" id="ARBA00023242"/>
    </source>
</evidence>
<dbReference type="CDD" id="cd00265">
    <property type="entry name" value="MADS_MEF2_like"/>
    <property type="match status" value="1"/>
</dbReference>
<dbReference type="SUPFAM" id="SSF55455">
    <property type="entry name" value="SRF-like"/>
    <property type="match status" value="1"/>
</dbReference>
<dbReference type="SMART" id="SM00432">
    <property type="entry name" value="MADS"/>
    <property type="match status" value="1"/>
</dbReference>
<evidence type="ECO:0000313" key="7">
    <source>
        <dbReference type="EMBL" id="KAK6942879.1"/>
    </source>
</evidence>
<evidence type="ECO:0000256" key="1">
    <source>
        <dbReference type="ARBA" id="ARBA00004123"/>
    </source>
</evidence>
<comment type="caution">
    <text evidence="7">The sequence shown here is derived from an EMBL/GenBank/DDBJ whole genome shotgun (WGS) entry which is preliminary data.</text>
</comment>
<proteinExistence type="predicted"/>
<dbReference type="GO" id="GO:0046983">
    <property type="term" value="F:protein dimerization activity"/>
    <property type="evidence" value="ECO:0007669"/>
    <property type="project" value="InterPro"/>
</dbReference>
<dbReference type="PANTHER" id="PTHR11945">
    <property type="entry name" value="MADS BOX PROTEIN"/>
    <property type="match status" value="1"/>
</dbReference>
<keyword evidence="2" id="KW-0805">Transcription regulation</keyword>
<dbReference type="PRINTS" id="PR00404">
    <property type="entry name" value="MADSDOMAIN"/>
</dbReference>
<dbReference type="AlphaFoldDB" id="A0AAN8VYW6"/>
<dbReference type="FunFam" id="3.40.1810.10:FF:000006">
    <property type="entry name" value="Agamous-like MADS-box protein AGL62"/>
    <property type="match status" value="1"/>
</dbReference>
<dbReference type="EMBL" id="JBAMMX010000004">
    <property type="protein sequence ID" value="KAK6942879.1"/>
    <property type="molecule type" value="Genomic_DNA"/>
</dbReference>
<keyword evidence="4" id="KW-0804">Transcription</keyword>
<dbReference type="Gene3D" id="3.40.1810.10">
    <property type="entry name" value="Transcription factor, MADS-box"/>
    <property type="match status" value="1"/>
</dbReference>
<evidence type="ECO:0000256" key="3">
    <source>
        <dbReference type="ARBA" id="ARBA00023125"/>
    </source>
</evidence>
<evidence type="ECO:0000256" key="4">
    <source>
        <dbReference type="ARBA" id="ARBA00023163"/>
    </source>
</evidence>
<dbReference type="InterPro" id="IPR002100">
    <property type="entry name" value="TF_MADSbox"/>
</dbReference>
<evidence type="ECO:0000259" key="6">
    <source>
        <dbReference type="PROSITE" id="PS50066"/>
    </source>
</evidence>
<keyword evidence="8" id="KW-1185">Reference proteome</keyword>
<comment type="subcellular location">
    <subcellularLocation>
        <location evidence="1">Nucleus</location>
    </subcellularLocation>
</comment>
<dbReference type="GO" id="GO:0045944">
    <property type="term" value="P:positive regulation of transcription by RNA polymerase II"/>
    <property type="evidence" value="ECO:0007669"/>
    <property type="project" value="InterPro"/>
</dbReference>
<dbReference type="GO" id="GO:0000978">
    <property type="term" value="F:RNA polymerase II cis-regulatory region sequence-specific DNA binding"/>
    <property type="evidence" value="ECO:0007669"/>
    <property type="project" value="TreeGrafter"/>
</dbReference>
<reference evidence="7 8" key="1">
    <citation type="submission" date="2023-12" db="EMBL/GenBank/DDBJ databases">
        <title>A high-quality genome assembly for Dillenia turbinata (Dilleniales).</title>
        <authorList>
            <person name="Chanderbali A."/>
        </authorList>
    </citation>
    <scope>NUCLEOTIDE SEQUENCE [LARGE SCALE GENOMIC DNA]</scope>
    <source>
        <strain evidence="7">LSX21</strain>
        <tissue evidence="7">Leaf</tissue>
    </source>
</reference>
<dbReference type="PANTHER" id="PTHR11945:SF723">
    <property type="entry name" value="AGAMOUS-LIKE MADS-BOX PROTEIN AGL62"/>
    <property type="match status" value="1"/>
</dbReference>
<keyword evidence="3" id="KW-0238">DNA-binding</keyword>